<evidence type="ECO:0000256" key="1">
    <source>
        <dbReference type="SAM" id="MobiDB-lite"/>
    </source>
</evidence>
<organism evidence="2 3">
    <name type="scientific">Hypsibius exemplaris</name>
    <name type="common">Freshwater tardigrade</name>
    <dbReference type="NCBI Taxonomy" id="2072580"/>
    <lineage>
        <taxon>Eukaryota</taxon>
        <taxon>Metazoa</taxon>
        <taxon>Ecdysozoa</taxon>
        <taxon>Tardigrada</taxon>
        <taxon>Eutardigrada</taxon>
        <taxon>Parachela</taxon>
        <taxon>Hypsibioidea</taxon>
        <taxon>Hypsibiidae</taxon>
        <taxon>Hypsibius</taxon>
    </lineage>
</organism>
<dbReference type="Proteomes" id="UP000192578">
    <property type="component" value="Unassembled WGS sequence"/>
</dbReference>
<evidence type="ECO:0000313" key="2">
    <source>
        <dbReference type="EMBL" id="OQV15454.1"/>
    </source>
</evidence>
<proteinExistence type="predicted"/>
<gene>
    <name evidence="2" type="ORF">BV898_10329</name>
</gene>
<reference evidence="3" key="1">
    <citation type="submission" date="2017-01" db="EMBL/GenBank/DDBJ databases">
        <title>Comparative genomics of anhydrobiosis in the tardigrade Hypsibius dujardini.</title>
        <authorList>
            <person name="Yoshida Y."/>
            <person name="Koutsovoulos G."/>
            <person name="Laetsch D."/>
            <person name="Stevens L."/>
            <person name="Kumar S."/>
            <person name="Horikawa D."/>
            <person name="Ishino K."/>
            <person name="Komine S."/>
            <person name="Tomita M."/>
            <person name="Blaxter M."/>
            <person name="Arakawa K."/>
        </authorList>
    </citation>
    <scope>NUCLEOTIDE SEQUENCE [LARGE SCALE GENOMIC DNA]</scope>
    <source>
        <strain evidence="3">Z151</strain>
    </source>
</reference>
<comment type="caution">
    <text evidence="2">The sequence shown here is derived from an EMBL/GenBank/DDBJ whole genome shotgun (WGS) entry which is preliminary data.</text>
</comment>
<sequence>MHQGTNACLTAQATGKYRNQSPAALIHATPPAPPVSAPLSASLRELRQSNQVVRRIPKAARHAAAEAFLTKLSDCIDGQGEGAWSRLLQFFYAAFSLPATKEERKESLSSLVKRYLARTTAFLTTREKNKPVSASSTLKLQKAVLRKMNDGDVSGAVRVLTSVDAIAAPTANILGSLRTKHPAANPDTIFPDPPSAADPKPPDVTSGEVEEAIKSFPNGSAGGFDGLLPQHLKDMTSGAVGDLQGAPPTL</sequence>
<accession>A0A1W0WJS1</accession>
<feature type="region of interest" description="Disordered" evidence="1">
    <location>
        <begin position="183"/>
        <end position="209"/>
    </location>
</feature>
<keyword evidence="3" id="KW-1185">Reference proteome</keyword>
<dbReference type="AlphaFoldDB" id="A0A1W0WJS1"/>
<protein>
    <submittedName>
        <fullName evidence="2">Uncharacterized protein</fullName>
    </submittedName>
</protein>
<evidence type="ECO:0000313" key="3">
    <source>
        <dbReference type="Proteomes" id="UP000192578"/>
    </source>
</evidence>
<dbReference type="OrthoDB" id="7485566at2759"/>
<dbReference type="EMBL" id="MTYJ01000088">
    <property type="protein sequence ID" value="OQV15454.1"/>
    <property type="molecule type" value="Genomic_DNA"/>
</dbReference>
<name>A0A1W0WJS1_HYPEX</name>